<dbReference type="EMBL" id="AM181176">
    <property type="protein sequence ID" value="CAY49507.1"/>
    <property type="molecule type" value="Genomic_DNA"/>
</dbReference>
<dbReference type="HOGENOM" id="CLU_054159_0_0_6"/>
<evidence type="ECO:0008006" key="5">
    <source>
        <dbReference type="Google" id="ProtNLM"/>
    </source>
</evidence>
<feature type="domain" description="MoaF C-terminal" evidence="2">
    <location>
        <begin position="168"/>
        <end position="281"/>
    </location>
</feature>
<evidence type="ECO:0000313" key="4">
    <source>
        <dbReference type="EMBL" id="CAY49507.1"/>
    </source>
</evidence>
<evidence type="ECO:0000313" key="3">
    <source>
        <dbReference type="EMBL" id="CAI2797496.1"/>
    </source>
</evidence>
<reference evidence="3" key="2">
    <citation type="submission" date="2023-10" db="EMBL/GenBank/DDBJ databases">
        <authorList>
            <person name="Fortmann-Grote C."/>
        </authorList>
    </citation>
    <scope>NUCLEOTIDE SEQUENCE</scope>
    <source>
        <strain evidence="3">SBW25</strain>
    </source>
</reference>
<dbReference type="Pfam" id="PF17409">
    <property type="entry name" value="MoaF_C"/>
    <property type="match status" value="1"/>
</dbReference>
<organism evidence="4">
    <name type="scientific">Pseudomonas fluorescens (strain SBW25)</name>
    <dbReference type="NCBI Taxonomy" id="216595"/>
    <lineage>
        <taxon>Bacteria</taxon>
        <taxon>Pseudomonadati</taxon>
        <taxon>Pseudomonadota</taxon>
        <taxon>Gammaproteobacteria</taxon>
        <taxon>Pseudomonadales</taxon>
        <taxon>Pseudomonadaceae</taxon>
        <taxon>Pseudomonas</taxon>
    </lineage>
</organism>
<dbReference type="InterPro" id="IPR012674">
    <property type="entry name" value="Calycin"/>
</dbReference>
<accession>C3KC81</accession>
<evidence type="ECO:0000259" key="1">
    <source>
        <dbReference type="Pfam" id="PF10703"/>
    </source>
</evidence>
<protein>
    <recommendedName>
        <fullName evidence="5">Molybdenum cofactor biosynthesis protein F</fullName>
    </recommendedName>
</protein>
<reference evidence="4" key="1">
    <citation type="journal article" date="2009" name="Genome Biol.">
        <title>Genomic and genetic analyses of diversity and plant interactions of Pseudomonas fluorescens.</title>
        <authorList>
            <person name="Silby M.W."/>
            <person name="Cerdeno-Tarraga A.M."/>
            <person name="Vernikos G.S."/>
            <person name="Giddens S.R."/>
            <person name="Jackson R.W."/>
            <person name="Preston G.M."/>
            <person name="Zhang X.X."/>
            <person name="Moon C.D."/>
            <person name="Gehrig S.M."/>
            <person name="Godfrey S.A."/>
            <person name="Knight C.G."/>
            <person name="Malone J.G."/>
            <person name="Robinson Z."/>
            <person name="Spiers A.J."/>
            <person name="Harris S."/>
            <person name="Challis G.L."/>
            <person name="Yaxley A.M."/>
            <person name="Harris D."/>
            <person name="Seeger K."/>
            <person name="Murphy L."/>
            <person name="Rutter S."/>
            <person name="Squares R."/>
            <person name="Quail M.A."/>
            <person name="Saunders E."/>
            <person name="Mavromatis K."/>
            <person name="Brettin T.S."/>
            <person name="Bentley S.D."/>
            <person name="Hothersall J."/>
            <person name="Stephens E."/>
            <person name="Thomas C.M."/>
            <person name="Parkhill J."/>
            <person name="Levy S.B."/>
            <person name="Rainey P.B."/>
            <person name="Thomson N.R."/>
        </authorList>
    </citation>
    <scope>NUCLEOTIDE SEQUENCE [LARGE SCALE GENOMIC DNA]</scope>
    <source>
        <strain evidence="4">SBW25</strain>
    </source>
</reference>
<gene>
    <name evidence="4" type="ordered locus">PFLU_3281</name>
</gene>
<dbReference type="AlphaFoldDB" id="C3KC81"/>
<dbReference type="eggNOG" id="ENOG502ZAQM">
    <property type="taxonomic scope" value="Bacteria"/>
</dbReference>
<dbReference type="EMBL" id="OV986001">
    <property type="protein sequence ID" value="CAI2797496.1"/>
    <property type="molecule type" value="Genomic_DNA"/>
</dbReference>
<dbReference type="InterPro" id="IPR035348">
    <property type="entry name" value="MoaF_C"/>
</dbReference>
<feature type="domain" description="Molybdenum cofactor biosynthesis protein F N-terminal" evidence="1">
    <location>
        <begin position="18"/>
        <end position="126"/>
    </location>
</feature>
<name>C3KC81_PSEFS</name>
<evidence type="ECO:0000259" key="2">
    <source>
        <dbReference type="Pfam" id="PF17409"/>
    </source>
</evidence>
<dbReference type="Pfam" id="PF10703">
    <property type="entry name" value="MoaF"/>
    <property type="match status" value="1"/>
</dbReference>
<proteinExistence type="predicted"/>
<sequence>MIRDVHSINRSHAMTTQSDWITVGALADGFAPDAFILPNLADLNGKTFHLHFANGWQIEHRFDTEALHWHAADGHSSGSAAYRATSVRPGLYLVDFIKHEAGQAWSISLVLDTTTSSFTAVIGRMPKREQTEEGLYSRALAGKALTSVDVDFLHGSLDQPWQPGQCPHAPTQELTGLRNLYRYSPSEVYEHIYLNDQFYAWQCLKGVEQGLCDTDRCHYYKIADQLYLFVWREKIIPTLGLVLIDLQQHRSDGKIFGYAGAAFDELSNFPVSSYCQVLNRTEYPDA</sequence>
<dbReference type="Gene3D" id="2.40.128.20">
    <property type="match status" value="2"/>
</dbReference>
<dbReference type="KEGG" id="pfs:PFLU_3281"/>
<dbReference type="InterPro" id="IPR024724">
    <property type="entry name" value="MoaF_N"/>
</dbReference>
<dbReference type="Proteomes" id="UP001152918">
    <property type="component" value="Chromosome"/>
</dbReference>